<sequence length="318" mass="35432">MFSIFRQMGLKVFSVVISVLLSVGVVHAAPEKNGFDLANSTIPVSQILSGGPPRDGIPAIDQPKFIPANKADYLKPDDRVMGVKYAGEVRAYPINILNWHEIVNDTVNGQAIAVTFCPLCGSGVVYSALINGKAHKFGVSGLLYNSDVLLYDRETETLWSQILAKAISGKMVNSPLTIIPSSHTSWKAWKKQHPNTKVLSRKTGFDRDYSQSPYGNYTSDRTTYFPVAFSSKRYHPKERVLGLTLNGQQKVYPFAELAKFEGNSLRDHFAGKDLVLEFDVENRDGQIKDASGKVLPSINTFWFAWYAFHPEAEIYSYP</sequence>
<feature type="chain" id="PRO_5027611126" description="DUF3179 domain-containing protein" evidence="1">
    <location>
        <begin position="29"/>
        <end position="318"/>
    </location>
</feature>
<reference evidence="2" key="1">
    <citation type="submission" date="2020-01" db="EMBL/GenBank/DDBJ databases">
        <authorList>
            <person name="Meier V. D."/>
            <person name="Meier V D."/>
        </authorList>
    </citation>
    <scope>NUCLEOTIDE SEQUENCE</scope>
    <source>
        <strain evidence="2">HLG_WM_MAG_07</strain>
    </source>
</reference>
<evidence type="ECO:0000256" key="1">
    <source>
        <dbReference type="SAM" id="SignalP"/>
    </source>
</evidence>
<evidence type="ECO:0008006" key="3">
    <source>
        <dbReference type="Google" id="ProtNLM"/>
    </source>
</evidence>
<feature type="signal peptide" evidence="1">
    <location>
        <begin position="1"/>
        <end position="28"/>
    </location>
</feature>
<keyword evidence="1" id="KW-0732">Signal</keyword>
<dbReference type="InterPro" id="IPR021516">
    <property type="entry name" value="DUF3179"/>
</dbReference>
<name>A0A6S6U509_9GAMM</name>
<dbReference type="EMBL" id="CACVAY010000146">
    <property type="protein sequence ID" value="CAA6828086.1"/>
    <property type="molecule type" value="Genomic_DNA"/>
</dbReference>
<evidence type="ECO:0000313" key="2">
    <source>
        <dbReference type="EMBL" id="CAA6828086.1"/>
    </source>
</evidence>
<gene>
    <name evidence="2" type="ORF">HELGO_WM8848</name>
</gene>
<dbReference type="Pfam" id="PF11376">
    <property type="entry name" value="DUF3179"/>
    <property type="match status" value="1"/>
</dbReference>
<organism evidence="2">
    <name type="scientific">uncultured Thiotrichaceae bacterium</name>
    <dbReference type="NCBI Taxonomy" id="298394"/>
    <lineage>
        <taxon>Bacteria</taxon>
        <taxon>Pseudomonadati</taxon>
        <taxon>Pseudomonadota</taxon>
        <taxon>Gammaproteobacteria</taxon>
        <taxon>Thiotrichales</taxon>
        <taxon>Thiotrichaceae</taxon>
        <taxon>environmental samples</taxon>
    </lineage>
</organism>
<dbReference type="AlphaFoldDB" id="A0A6S6U509"/>
<accession>A0A6S6U509</accession>
<proteinExistence type="predicted"/>
<protein>
    <recommendedName>
        <fullName evidence="3">DUF3179 domain-containing protein</fullName>
    </recommendedName>
</protein>